<feature type="domain" description="Methionyl/Valyl/Leucyl/Isoleucyl-tRNA synthetase anticodon-binding" evidence="13">
    <location>
        <begin position="626"/>
        <end position="765"/>
    </location>
</feature>
<dbReference type="SUPFAM" id="SSF47323">
    <property type="entry name" value="Anticodon-binding domain of a subclass of class I aminoacyl-tRNA synthetases"/>
    <property type="match status" value="1"/>
</dbReference>
<dbReference type="EC" id="6.1.1.9" evidence="10"/>
<comment type="subcellular location">
    <subcellularLocation>
        <location evidence="1 10">Cytoplasm</location>
    </subcellularLocation>
</comment>
<dbReference type="SUPFAM" id="SSF50677">
    <property type="entry name" value="ValRS/IleRS/LeuRS editing domain"/>
    <property type="match status" value="1"/>
</dbReference>
<reference evidence="16" key="1">
    <citation type="submission" date="2017-09" db="EMBL/GenBank/DDBJ databases">
        <title>Depth-based differentiation of microbial function through sediment-hosted aquifers and enrichment of novel symbionts in the deep terrestrial subsurface.</title>
        <authorList>
            <person name="Probst A.J."/>
            <person name="Ladd B."/>
            <person name="Jarett J.K."/>
            <person name="Geller-Mcgrath D.E."/>
            <person name="Sieber C.M.K."/>
            <person name="Emerson J.B."/>
            <person name="Anantharaman K."/>
            <person name="Thomas B.C."/>
            <person name="Malmstrom R."/>
            <person name="Stieglmeier M."/>
            <person name="Klingl A."/>
            <person name="Woyke T."/>
            <person name="Ryan C.M."/>
            <person name="Banfield J.F."/>
        </authorList>
    </citation>
    <scope>NUCLEOTIDE SEQUENCE [LARGE SCALE GENOMIC DNA]</scope>
</reference>
<evidence type="ECO:0000256" key="7">
    <source>
        <dbReference type="ARBA" id="ARBA00022917"/>
    </source>
</evidence>
<feature type="domain" description="Aminoacyl-tRNA synthetase class Ia" evidence="12">
    <location>
        <begin position="451"/>
        <end position="579"/>
    </location>
</feature>
<dbReference type="Gene3D" id="3.40.50.620">
    <property type="entry name" value="HUPs"/>
    <property type="match status" value="2"/>
</dbReference>
<dbReference type="PANTHER" id="PTHR11946:SF93">
    <property type="entry name" value="VALINE--TRNA LIGASE, CHLOROPLASTIC_MITOCHONDRIAL 2"/>
    <property type="match status" value="1"/>
</dbReference>
<dbReference type="InterPro" id="IPR010978">
    <property type="entry name" value="tRNA-bd_arm"/>
</dbReference>
<dbReference type="Pfam" id="PF10458">
    <property type="entry name" value="Val_tRNA-synt_C"/>
    <property type="match status" value="1"/>
</dbReference>
<dbReference type="Pfam" id="PF08264">
    <property type="entry name" value="Anticodon_1"/>
    <property type="match status" value="1"/>
</dbReference>
<dbReference type="InterPro" id="IPR013155">
    <property type="entry name" value="M/V/L/I-tRNA-synth_anticd-bd"/>
</dbReference>
<keyword evidence="6 10" id="KW-0067">ATP-binding</keyword>
<evidence type="ECO:0000256" key="9">
    <source>
        <dbReference type="ARBA" id="ARBA00047552"/>
    </source>
</evidence>
<feature type="domain" description="Valyl-tRNA synthetase tRNA-binding arm" evidence="14">
    <location>
        <begin position="825"/>
        <end position="882"/>
    </location>
</feature>
<feature type="binding site" evidence="10">
    <location>
        <position position="544"/>
    </location>
    <ligand>
        <name>ATP</name>
        <dbReference type="ChEBI" id="CHEBI:30616"/>
    </ligand>
</feature>
<dbReference type="SUPFAM" id="SSF46589">
    <property type="entry name" value="tRNA-binding arm"/>
    <property type="match status" value="1"/>
</dbReference>
<dbReference type="FunFam" id="3.40.50.620:FF:000032">
    <property type="entry name" value="Valine--tRNA ligase"/>
    <property type="match status" value="1"/>
</dbReference>
<comment type="similarity">
    <text evidence="10">Belongs to the class-I aminoacyl-tRNA synthetase family. ValS type 1 subfamily.</text>
</comment>
<protein>
    <recommendedName>
        <fullName evidence="10">Valine--tRNA ligase</fullName>
        <ecNumber evidence="10">6.1.1.9</ecNumber>
    </recommendedName>
    <alternativeName>
        <fullName evidence="10">Valyl-tRNA synthetase</fullName>
        <shortName evidence="10">ValRS</shortName>
    </alternativeName>
</protein>
<dbReference type="InterPro" id="IPR009080">
    <property type="entry name" value="tRNAsynth_Ia_anticodon-bd"/>
</dbReference>
<evidence type="ECO:0000256" key="2">
    <source>
        <dbReference type="ARBA" id="ARBA00011245"/>
    </source>
</evidence>
<dbReference type="InterPro" id="IPR002300">
    <property type="entry name" value="aa-tRNA-synth_Ia"/>
</dbReference>
<name>A0A2M6W538_9BACT</name>
<accession>A0A2M6W538</accession>
<dbReference type="FunFam" id="1.10.730.10:FF:000002">
    <property type="entry name" value="Leucine--tRNA ligase"/>
    <property type="match status" value="1"/>
</dbReference>
<keyword evidence="3 10" id="KW-0963">Cytoplasm</keyword>
<evidence type="ECO:0000256" key="1">
    <source>
        <dbReference type="ARBA" id="ARBA00004496"/>
    </source>
</evidence>
<feature type="compositionally biased region" description="Basic and acidic residues" evidence="11">
    <location>
        <begin position="863"/>
        <end position="875"/>
    </location>
</feature>
<evidence type="ECO:0000259" key="12">
    <source>
        <dbReference type="Pfam" id="PF00133"/>
    </source>
</evidence>
<dbReference type="EMBL" id="PFBX01000003">
    <property type="protein sequence ID" value="PIT87912.1"/>
    <property type="molecule type" value="Genomic_DNA"/>
</dbReference>
<organism evidence="15 16">
    <name type="scientific">Candidatus Magasanikbacteria bacterium CG10_big_fil_rev_8_21_14_0_10_40_10</name>
    <dbReference type="NCBI Taxonomy" id="1974648"/>
    <lineage>
        <taxon>Bacteria</taxon>
        <taxon>Candidatus Magasanikiibacteriota</taxon>
    </lineage>
</organism>
<comment type="caution">
    <text evidence="10">Lacks conserved residue(s) required for the propagation of feature annotation.</text>
</comment>
<comment type="catalytic activity">
    <reaction evidence="9 10">
        <text>tRNA(Val) + L-valine + ATP = L-valyl-tRNA(Val) + AMP + diphosphate</text>
        <dbReference type="Rhea" id="RHEA:10704"/>
        <dbReference type="Rhea" id="RHEA-COMP:9672"/>
        <dbReference type="Rhea" id="RHEA-COMP:9708"/>
        <dbReference type="ChEBI" id="CHEBI:30616"/>
        <dbReference type="ChEBI" id="CHEBI:33019"/>
        <dbReference type="ChEBI" id="CHEBI:57762"/>
        <dbReference type="ChEBI" id="CHEBI:78442"/>
        <dbReference type="ChEBI" id="CHEBI:78537"/>
        <dbReference type="ChEBI" id="CHEBI:456215"/>
        <dbReference type="EC" id="6.1.1.9"/>
    </reaction>
</comment>
<sequence length="882" mass="101657">MDKEFAKIYEPQKYEDEIYKHWEQSGFFNPDVCVNKGICQPDAEPFSIVLPPPNITAKLHLGHSSMLAIEDLMIRYHRMKGHKTLWVPGTDHAAIATQNAVEKKIFIEEGLTRHDLGREKLLERIWKFLRETQSTILRQTRKMGASLDWSREAFTLDDTRVKAVRKMFLDMYNEGVIYRGERIVNWCPRCLSTLADDEVEHEAQKAKLYTFKYSADFPFSIATTRLETKLGDTAVAVNPKDKRYKKYIGREFAVDFCKVKLKLKVIADWHVDMNFGTGALGVTPAHSMADWQMAEDNDLEIIKVIDEKGNIRDGFGEFSNLPSVKAREIIVEKLKQTGLLEKEEEIDNNLSVCYRCDTAIEPLPSKQWFVSVDKKIKRLGGKSLKQKSIEVAQKNQIKFLPDRFKKRYLDWMENLRDWCISRQIWFGHRIPVWYKENSDEIYVGDKAPAGDDWKQDEDSLDTWFSSGMWTFSTLGWPDTFQNDRKTGDLATYHPTQVLETGYEIITLWVSRMIMMTLFAIGEIPFKNVYLHGMVLDKNGKKMSKSKGNGIDPIEMIDKFGADAVRLSLLIGNTPGNDLRLFEEKISGFRNFSNKLWNIARFMSMNIDEPRLIGNDDNSLKPKTDTDKAILRRLNDLIASTSDNLEKFNFSSAGEDLRAFTWNELADWYLEKAKIEGGKSEILNYILNTVLKLWHPFVPFVTETIWQQIYGRQNMLMVQKWPKNFLKKNEYTKECQQVKLVDEVITNIRVARADNGLEPAKKINVLISAGDKAELLSRHSDVICRLGTNIEKLEVKNQASNPGGWQPVACGSGIEMFLDLSGAIDKDKIKKELEQTEKYLVGLRKKLENKEFVQNAPQAVVDKEKQKLQEAEERAQKLKGQLK</sequence>
<comment type="domain">
    <text evidence="10">ValRS has two distinct active sites: one for aminoacylation and one for editing. The misactivated threonine is translocated from the active site to the editing site.</text>
</comment>
<dbReference type="PANTHER" id="PTHR11946">
    <property type="entry name" value="VALYL-TRNA SYNTHETASES"/>
    <property type="match status" value="1"/>
</dbReference>
<feature type="short sequence motif" description="'KMSKS' region" evidence="10">
    <location>
        <begin position="541"/>
        <end position="545"/>
    </location>
</feature>
<evidence type="ECO:0000256" key="10">
    <source>
        <dbReference type="HAMAP-Rule" id="MF_02004"/>
    </source>
</evidence>
<evidence type="ECO:0000256" key="3">
    <source>
        <dbReference type="ARBA" id="ARBA00022490"/>
    </source>
</evidence>
<dbReference type="Pfam" id="PF00133">
    <property type="entry name" value="tRNA-synt_1"/>
    <property type="match status" value="2"/>
</dbReference>
<evidence type="ECO:0000313" key="15">
    <source>
        <dbReference type="EMBL" id="PIT87912.1"/>
    </source>
</evidence>
<feature type="domain" description="Aminoacyl-tRNA synthetase class Ia" evidence="12">
    <location>
        <begin position="18"/>
        <end position="444"/>
    </location>
</feature>
<dbReference type="NCBIfam" id="TIGR00422">
    <property type="entry name" value="valS"/>
    <property type="match status" value="1"/>
</dbReference>
<feature type="region of interest" description="Disordered" evidence="11">
    <location>
        <begin position="863"/>
        <end position="882"/>
    </location>
</feature>
<dbReference type="PROSITE" id="PS00178">
    <property type="entry name" value="AA_TRNA_LIGASE_I"/>
    <property type="match status" value="1"/>
</dbReference>
<dbReference type="HAMAP" id="MF_02004">
    <property type="entry name" value="Val_tRNA_synth_type1"/>
    <property type="match status" value="1"/>
</dbReference>
<dbReference type="Proteomes" id="UP000231183">
    <property type="component" value="Unassembled WGS sequence"/>
</dbReference>
<dbReference type="InterPro" id="IPR019499">
    <property type="entry name" value="Val-tRNA_synth_tRNA-bd"/>
</dbReference>
<comment type="domain">
    <text evidence="10">The C-terminal coiled-coil domain is crucial for aminoacylation activity.</text>
</comment>
<dbReference type="InterPro" id="IPR001412">
    <property type="entry name" value="aa-tRNA-synth_I_CS"/>
</dbReference>
<dbReference type="InterPro" id="IPR033705">
    <property type="entry name" value="Anticodon_Ia_Val"/>
</dbReference>
<dbReference type="InterPro" id="IPR002303">
    <property type="entry name" value="Valyl-tRNA_ligase"/>
</dbReference>
<dbReference type="GO" id="GO:0005524">
    <property type="term" value="F:ATP binding"/>
    <property type="evidence" value="ECO:0007669"/>
    <property type="project" value="UniProtKB-UniRule"/>
</dbReference>
<evidence type="ECO:0000259" key="14">
    <source>
        <dbReference type="Pfam" id="PF10458"/>
    </source>
</evidence>
<evidence type="ECO:0000256" key="11">
    <source>
        <dbReference type="SAM" id="MobiDB-lite"/>
    </source>
</evidence>
<comment type="caution">
    <text evidence="15">The sequence shown here is derived from an EMBL/GenBank/DDBJ whole genome shotgun (WGS) entry which is preliminary data.</text>
</comment>
<comment type="function">
    <text evidence="10">Catalyzes the attachment of valine to tRNA(Val). As ValRS can inadvertently accommodate and process structurally similar amino acids such as threonine, to avoid such errors, it has a 'posttransfer' editing activity that hydrolyzes mischarged Thr-tRNA(Val) in a tRNA-dependent manner.</text>
</comment>
<dbReference type="CDD" id="cd00817">
    <property type="entry name" value="ValRS_core"/>
    <property type="match status" value="1"/>
</dbReference>
<dbReference type="InterPro" id="IPR014729">
    <property type="entry name" value="Rossmann-like_a/b/a_fold"/>
</dbReference>
<proteinExistence type="inferred from homology"/>
<dbReference type="InterPro" id="IPR037118">
    <property type="entry name" value="Val-tRNA_synth_C_sf"/>
</dbReference>
<keyword evidence="7 10" id="KW-0648">Protein biosynthesis</keyword>
<dbReference type="SUPFAM" id="SSF52374">
    <property type="entry name" value="Nucleotidylyl transferase"/>
    <property type="match status" value="1"/>
</dbReference>
<dbReference type="CDD" id="cd07962">
    <property type="entry name" value="Anticodon_Ia_Val"/>
    <property type="match status" value="1"/>
</dbReference>
<dbReference type="GO" id="GO:0006438">
    <property type="term" value="P:valyl-tRNA aminoacylation"/>
    <property type="evidence" value="ECO:0007669"/>
    <property type="project" value="UniProtKB-UniRule"/>
</dbReference>
<dbReference type="Gene3D" id="1.10.287.380">
    <property type="entry name" value="Valyl-tRNA synthetase, C-terminal domain"/>
    <property type="match status" value="1"/>
</dbReference>
<dbReference type="GO" id="GO:0005829">
    <property type="term" value="C:cytosol"/>
    <property type="evidence" value="ECO:0007669"/>
    <property type="project" value="TreeGrafter"/>
</dbReference>
<keyword evidence="4 10" id="KW-0436">Ligase</keyword>
<keyword evidence="10" id="KW-0175">Coiled coil</keyword>
<dbReference type="Gene3D" id="1.10.730.10">
    <property type="entry name" value="Isoleucyl-tRNA Synthetase, Domain 1"/>
    <property type="match status" value="1"/>
</dbReference>
<evidence type="ECO:0000256" key="4">
    <source>
        <dbReference type="ARBA" id="ARBA00022598"/>
    </source>
</evidence>
<evidence type="ECO:0000256" key="8">
    <source>
        <dbReference type="ARBA" id="ARBA00023146"/>
    </source>
</evidence>
<dbReference type="PRINTS" id="PR00986">
    <property type="entry name" value="TRNASYNTHVAL"/>
</dbReference>
<comment type="subunit">
    <text evidence="2 10">Monomer.</text>
</comment>
<evidence type="ECO:0000256" key="6">
    <source>
        <dbReference type="ARBA" id="ARBA00022840"/>
    </source>
</evidence>
<dbReference type="GO" id="GO:0004832">
    <property type="term" value="F:valine-tRNA ligase activity"/>
    <property type="evidence" value="ECO:0007669"/>
    <property type="project" value="UniProtKB-UniRule"/>
</dbReference>
<dbReference type="NCBIfam" id="NF004349">
    <property type="entry name" value="PRK05729.1"/>
    <property type="match status" value="1"/>
</dbReference>
<dbReference type="InterPro" id="IPR009008">
    <property type="entry name" value="Val/Leu/Ile-tRNA-synth_edit"/>
</dbReference>
<gene>
    <name evidence="10" type="primary">valS</name>
    <name evidence="15" type="ORF">COU31_00300</name>
</gene>
<keyword evidence="5 10" id="KW-0547">Nucleotide-binding</keyword>
<evidence type="ECO:0000256" key="5">
    <source>
        <dbReference type="ARBA" id="ARBA00022741"/>
    </source>
</evidence>
<evidence type="ECO:0000313" key="16">
    <source>
        <dbReference type="Proteomes" id="UP000231183"/>
    </source>
</evidence>
<dbReference type="GO" id="GO:0002161">
    <property type="term" value="F:aminoacyl-tRNA deacylase activity"/>
    <property type="evidence" value="ECO:0007669"/>
    <property type="project" value="InterPro"/>
</dbReference>
<keyword evidence="8 10" id="KW-0030">Aminoacyl-tRNA synthetase</keyword>
<evidence type="ECO:0000259" key="13">
    <source>
        <dbReference type="Pfam" id="PF08264"/>
    </source>
</evidence>
<dbReference type="AlphaFoldDB" id="A0A2M6W538"/>